<keyword evidence="2" id="KW-1185">Reference proteome</keyword>
<name>A0ACB6RP62_9PLEO</name>
<dbReference type="Proteomes" id="UP000799754">
    <property type="component" value="Unassembled WGS sequence"/>
</dbReference>
<accession>A0ACB6RP62</accession>
<evidence type="ECO:0000313" key="2">
    <source>
        <dbReference type="Proteomes" id="UP000799754"/>
    </source>
</evidence>
<protein>
    <submittedName>
        <fullName evidence="1">Uncharacterized protein</fullName>
    </submittedName>
</protein>
<organism evidence="1 2">
    <name type="scientific">Macroventuria anomochaeta</name>
    <dbReference type="NCBI Taxonomy" id="301207"/>
    <lineage>
        <taxon>Eukaryota</taxon>
        <taxon>Fungi</taxon>
        <taxon>Dikarya</taxon>
        <taxon>Ascomycota</taxon>
        <taxon>Pezizomycotina</taxon>
        <taxon>Dothideomycetes</taxon>
        <taxon>Pleosporomycetidae</taxon>
        <taxon>Pleosporales</taxon>
        <taxon>Pleosporineae</taxon>
        <taxon>Didymellaceae</taxon>
        <taxon>Macroventuria</taxon>
    </lineage>
</organism>
<comment type="caution">
    <text evidence="1">The sequence shown here is derived from an EMBL/GenBank/DDBJ whole genome shotgun (WGS) entry which is preliminary data.</text>
</comment>
<proteinExistence type="predicted"/>
<gene>
    <name evidence="1" type="ORF">BU25DRAFT_424647</name>
</gene>
<sequence>MLMISPSSSAQTDMRPLEGLISAYAAVKMSLAEASLKYGFAHACRMHRALPHAFHGVDWSTPPISIPRRLSSLRAGLKRKPLSTINEDKVPSLRSVSTGSLIVNTALPCQPPAWSHSSEHLIHIQPSEELQALQSVSSYSTNDGYGPMPRLYRTQSQWMAPPPESYMPSGMPVWQGLTTTNLDNEDPSELGGKAMAVGEDLSREEIASLFRRIEEYEREHPEIINDAGKVWVRVDRVGHGLTKTFKTMGSLHKKRTFEARLGHNVPVQSQLKIYEKPNTMRRIGIVVRHCWRRFRNWSTGRDTGLQAKKNVVDHPHPFMNVSIVSLTLPDPCTTRPQPGPRKLSRAGKLVEGADGTMYVKPARKDSKFSIGEQPWRRNPKLFLDIYPSDRSANGSVRG</sequence>
<dbReference type="EMBL" id="MU006735">
    <property type="protein sequence ID" value="KAF2623681.1"/>
    <property type="molecule type" value="Genomic_DNA"/>
</dbReference>
<reference evidence="1" key="1">
    <citation type="journal article" date="2020" name="Stud. Mycol.">
        <title>101 Dothideomycetes genomes: a test case for predicting lifestyles and emergence of pathogens.</title>
        <authorList>
            <person name="Haridas S."/>
            <person name="Albert R."/>
            <person name="Binder M."/>
            <person name="Bloem J."/>
            <person name="Labutti K."/>
            <person name="Salamov A."/>
            <person name="Andreopoulos B."/>
            <person name="Baker S."/>
            <person name="Barry K."/>
            <person name="Bills G."/>
            <person name="Bluhm B."/>
            <person name="Cannon C."/>
            <person name="Castanera R."/>
            <person name="Culley D."/>
            <person name="Daum C."/>
            <person name="Ezra D."/>
            <person name="Gonzalez J."/>
            <person name="Henrissat B."/>
            <person name="Kuo A."/>
            <person name="Liang C."/>
            <person name="Lipzen A."/>
            <person name="Lutzoni F."/>
            <person name="Magnuson J."/>
            <person name="Mondo S."/>
            <person name="Nolan M."/>
            <person name="Ohm R."/>
            <person name="Pangilinan J."/>
            <person name="Park H.-J."/>
            <person name="Ramirez L."/>
            <person name="Alfaro M."/>
            <person name="Sun H."/>
            <person name="Tritt A."/>
            <person name="Yoshinaga Y."/>
            <person name="Zwiers L.-H."/>
            <person name="Turgeon B."/>
            <person name="Goodwin S."/>
            <person name="Spatafora J."/>
            <person name="Crous P."/>
            <person name="Grigoriev I."/>
        </authorList>
    </citation>
    <scope>NUCLEOTIDE SEQUENCE</scope>
    <source>
        <strain evidence="1">CBS 525.71</strain>
    </source>
</reference>
<evidence type="ECO:0000313" key="1">
    <source>
        <dbReference type="EMBL" id="KAF2623681.1"/>
    </source>
</evidence>